<keyword evidence="1" id="KW-0812">Transmembrane</keyword>
<dbReference type="InterPro" id="IPR005182">
    <property type="entry name" value="YdbS-like_PH"/>
</dbReference>
<dbReference type="InterPro" id="IPR014529">
    <property type="entry name" value="UCP026631"/>
</dbReference>
<feature type="transmembrane region" description="Helical" evidence="1">
    <location>
        <begin position="21"/>
        <end position="38"/>
    </location>
</feature>
<dbReference type="RefSeq" id="WP_220134135.1">
    <property type="nucleotide sequence ID" value="NZ_BAABAM010000004.1"/>
</dbReference>
<feature type="transmembrane region" description="Helical" evidence="1">
    <location>
        <begin position="161"/>
        <end position="187"/>
    </location>
</feature>
<protein>
    <submittedName>
        <fullName evidence="3">Putative membrane protein</fullName>
    </submittedName>
</protein>
<dbReference type="EMBL" id="JACDUR010000006">
    <property type="protein sequence ID" value="MBA2894390.1"/>
    <property type="molecule type" value="Genomic_DNA"/>
</dbReference>
<feature type="domain" description="YdbS-like PH" evidence="2">
    <location>
        <begin position="61"/>
        <end position="137"/>
    </location>
</feature>
<reference evidence="3 4" key="1">
    <citation type="submission" date="2020-07" db="EMBL/GenBank/DDBJ databases">
        <title>Genomic Encyclopedia of Type Strains, Phase IV (KMG-IV): sequencing the most valuable type-strain genomes for metagenomic binning, comparative biology and taxonomic classification.</title>
        <authorList>
            <person name="Goeker M."/>
        </authorList>
    </citation>
    <scope>NUCLEOTIDE SEQUENCE [LARGE SCALE GENOMIC DNA]</scope>
    <source>
        <strain evidence="3 4">DSM 45533</strain>
    </source>
</reference>
<evidence type="ECO:0000313" key="3">
    <source>
        <dbReference type="EMBL" id="MBA2894390.1"/>
    </source>
</evidence>
<dbReference type="PANTHER" id="PTHR34473:SF2">
    <property type="entry name" value="UPF0699 TRANSMEMBRANE PROTEIN YDBT"/>
    <property type="match status" value="1"/>
</dbReference>
<accession>A0A7W0CNJ9</accession>
<feature type="transmembrane region" description="Helical" evidence="1">
    <location>
        <begin position="44"/>
        <end position="68"/>
    </location>
</feature>
<dbReference type="AlphaFoldDB" id="A0A7W0CNJ9"/>
<dbReference type="Pfam" id="PF03703">
    <property type="entry name" value="bPH_2"/>
    <property type="match status" value="2"/>
</dbReference>
<organism evidence="3 4">
    <name type="scientific">Nonomuraea soli</name>
    <dbReference type="NCBI Taxonomy" id="1032476"/>
    <lineage>
        <taxon>Bacteria</taxon>
        <taxon>Bacillati</taxon>
        <taxon>Actinomycetota</taxon>
        <taxon>Actinomycetes</taxon>
        <taxon>Streptosporangiales</taxon>
        <taxon>Streptosporangiaceae</taxon>
        <taxon>Nonomuraea</taxon>
    </lineage>
</organism>
<keyword evidence="4" id="KW-1185">Reference proteome</keyword>
<proteinExistence type="predicted"/>
<feature type="transmembrane region" description="Helical" evidence="1">
    <location>
        <begin position="338"/>
        <end position="356"/>
    </location>
</feature>
<dbReference type="PANTHER" id="PTHR34473">
    <property type="entry name" value="UPF0699 TRANSMEMBRANE PROTEIN YDBS"/>
    <property type="match status" value="1"/>
</dbReference>
<feature type="domain" description="YdbS-like PH" evidence="2">
    <location>
        <begin position="389"/>
        <end position="455"/>
    </location>
</feature>
<name>A0A7W0CNJ9_9ACTN</name>
<feature type="transmembrane region" description="Helical" evidence="1">
    <location>
        <begin position="212"/>
        <end position="235"/>
    </location>
</feature>
<gene>
    <name evidence="3" type="ORF">HNR30_005762</name>
</gene>
<evidence type="ECO:0000256" key="1">
    <source>
        <dbReference type="SAM" id="Phobius"/>
    </source>
</evidence>
<evidence type="ECO:0000313" key="4">
    <source>
        <dbReference type="Proteomes" id="UP000530928"/>
    </source>
</evidence>
<comment type="caution">
    <text evidence="3">The sequence shown here is derived from an EMBL/GenBank/DDBJ whole genome shotgun (WGS) entry which is preliminary data.</text>
</comment>
<keyword evidence="1" id="KW-0472">Membrane</keyword>
<sequence length="472" mass="50619">MTSSTAARLSPKVLLIDPVRMLPSLLLPLLGVLFAGGFSPVSYAWAAAGLGGGVVFAVARWLTFTYAVEGDRLELRRSLISRSVKTIPLERIRGVDIASPPLLRVFGLAVLKIDTGATGQEGELNGVTLAEAERLKAVLLRQQDAAPAQAQDVLFKLPRRWLLYGPLSGAYLLTPFALAGGAIGLAFQVGEELGLGRQALRAGRELVNHPDLLILAVLVLVVLMPIAGGIMYALFTWDFTLRRREGHLVAERGLLTRRSVSLESARVRGYESVDALAERWAGVVRVWAIVTGLGDSQTRGQLLPDVPRAVAADLTARAVGPYTGPLIAHPPVARQRRLFRAVAPWLAAALAWAVLAPPAWPGLVLASLVLAGLGVPLGLDRYRSLGHGYDGTRLSARSGSLRRSQAVVEQRAVVGWRLRQTVFQRRSGVLTVIAGVGAGRGGYHAVDVSREQAVAFTRSVTPEWVAPFLVND</sequence>
<keyword evidence="1" id="KW-1133">Transmembrane helix</keyword>
<evidence type="ECO:0000259" key="2">
    <source>
        <dbReference type="Pfam" id="PF03703"/>
    </source>
</evidence>
<dbReference type="Proteomes" id="UP000530928">
    <property type="component" value="Unassembled WGS sequence"/>
</dbReference>
<dbReference type="PIRSF" id="PIRSF026631">
    <property type="entry name" value="UCP026631"/>
    <property type="match status" value="1"/>
</dbReference>